<keyword evidence="5" id="KW-0520">NAD</keyword>
<evidence type="ECO:0000313" key="9">
    <source>
        <dbReference type="Proteomes" id="UP001497512"/>
    </source>
</evidence>
<dbReference type="PANTHER" id="PTHR35515:SF1">
    <property type="entry name" value="NAD(P)H-QUINONE OXIDOREDUCTASE SUBUNIT N, CHLOROPLASTIC"/>
    <property type="match status" value="1"/>
</dbReference>
<gene>
    <name evidence="8" type="ORF">CSSPTR1EN2_LOCUS9927</name>
</gene>
<feature type="region of interest" description="Disordered" evidence="7">
    <location>
        <begin position="338"/>
        <end position="365"/>
    </location>
</feature>
<feature type="compositionally biased region" description="Basic and acidic residues" evidence="7">
    <location>
        <begin position="338"/>
        <end position="358"/>
    </location>
</feature>
<sequence>MALLQLCRVHIPVCNSTNSPVALLLDKYGANNSSQSAHLTAFSNSAACYHHGVDVRLFASSSSSSSNRRGAAAGSLLQASPSGNFIILSQKGQSLSHLKEISTMVCLSKGTGPPLTSSSRETKHLCGINRLEQPAVGCLGSVLQRTRREVVCGGLGDFVGGDLLGFDLGKWVADVETYGSIAVYAPPEGGYEGRYATSLKAEGYNFMNMSARGLGDPEAYLTKVHAVRPAHLGKQAVARWYFPPEVDYRLSVLPKNSKGLILWIIEAQVLSKTELQFLALLPALRPNVKVIAECGSWRKFRWKPLKEVSGLPLNMETGIVSKAGSKVSQVKQEIKTEQEVETEKKVETEQKVETEEKQAPVTLSS</sequence>
<dbReference type="EMBL" id="OZ019909">
    <property type="protein sequence ID" value="CAK9209638.1"/>
    <property type="molecule type" value="Genomic_DNA"/>
</dbReference>
<evidence type="ECO:0008006" key="10">
    <source>
        <dbReference type="Google" id="ProtNLM"/>
    </source>
</evidence>
<evidence type="ECO:0000256" key="4">
    <source>
        <dbReference type="ARBA" id="ARBA00022967"/>
    </source>
</evidence>
<keyword evidence="2" id="KW-0521">NADP</keyword>
<keyword evidence="9" id="KW-1185">Reference proteome</keyword>
<evidence type="ECO:0000256" key="3">
    <source>
        <dbReference type="ARBA" id="ARBA00022957"/>
    </source>
</evidence>
<evidence type="ECO:0000256" key="7">
    <source>
        <dbReference type="SAM" id="MobiDB-lite"/>
    </source>
</evidence>
<evidence type="ECO:0000256" key="2">
    <source>
        <dbReference type="ARBA" id="ARBA00022857"/>
    </source>
</evidence>
<dbReference type="PANTHER" id="PTHR35515">
    <property type="entry name" value="NAD(P)H-QUINONE OXIDOREDUCTASE SUBUNIT N, CHLOROPLASTIC"/>
    <property type="match status" value="1"/>
</dbReference>
<evidence type="ECO:0000256" key="6">
    <source>
        <dbReference type="ARBA" id="ARBA00023136"/>
    </source>
</evidence>
<reference evidence="8" key="1">
    <citation type="submission" date="2024-02" db="EMBL/GenBank/DDBJ databases">
        <authorList>
            <consortium name="ELIXIR-Norway"/>
            <consortium name="Elixir Norway"/>
        </authorList>
    </citation>
    <scope>NUCLEOTIDE SEQUENCE</scope>
</reference>
<name>A0ABP0U1H3_9BRYO</name>
<dbReference type="Proteomes" id="UP001497512">
    <property type="component" value="Chromosome 17"/>
</dbReference>
<keyword evidence="1" id="KW-0874">Quinone</keyword>
<organism evidence="8 9">
    <name type="scientific">Sphagnum troendelagicum</name>
    <dbReference type="NCBI Taxonomy" id="128251"/>
    <lineage>
        <taxon>Eukaryota</taxon>
        <taxon>Viridiplantae</taxon>
        <taxon>Streptophyta</taxon>
        <taxon>Embryophyta</taxon>
        <taxon>Bryophyta</taxon>
        <taxon>Sphagnophytina</taxon>
        <taxon>Sphagnopsida</taxon>
        <taxon>Sphagnales</taxon>
        <taxon>Sphagnaceae</taxon>
        <taxon>Sphagnum</taxon>
    </lineage>
</organism>
<keyword evidence="3" id="KW-0618">Plastoquinone</keyword>
<keyword evidence="4" id="KW-1278">Translocase</keyword>
<accession>A0ABP0U1H3</accession>
<proteinExistence type="predicted"/>
<evidence type="ECO:0000313" key="8">
    <source>
        <dbReference type="EMBL" id="CAK9209638.1"/>
    </source>
</evidence>
<evidence type="ECO:0000256" key="1">
    <source>
        <dbReference type="ARBA" id="ARBA00022719"/>
    </source>
</evidence>
<dbReference type="Pfam" id="PF11909">
    <property type="entry name" value="NdhN"/>
    <property type="match status" value="1"/>
</dbReference>
<evidence type="ECO:0000256" key="5">
    <source>
        <dbReference type="ARBA" id="ARBA00023027"/>
    </source>
</evidence>
<keyword evidence="6" id="KW-0472">Membrane</keyword>
<dbReference type="InterPro" id="IPR020874">
    <property type="entry name" value="NAD(P)H-quinone_OxRdtase_su_N"/>
</dbReference>
<protein>
    <recommendedName>
        <fullName evidence="10">NADH dehydrogenase-like complex N</fullName>
    </recommendedName>
</protein>